<dbReference type="InterPro" id="IPR050469">
    <property type="entry name" value="Diguanylate_Cyclase"/>
</dbReference>
<keyword evidence="1" id="KW-0472">Membrane</keyword>
<evidence type="ECO:0000259" key="2">
    <source>
        <dbReference type="PROSITE" id="PS50887"/>
    </source>
</evidence>
<organism evidence="3 4">
    <name type="scientific">Paenibacillus chartarius</name>
    <dbReference type="NCBI Taxonomy" id="747481"/>
    <lineage>
        <taxon>Bacteria</taxon>
        <taxon>Bacillati</taxon>
        <taxon>Bacillota</taxon>
        <taxon>Bacilli</taxon>
        <taxon>Bacillales</taxon>
        <taxon>Paenibacillaceae</taxon>
        <taxon>Paenibacillus</taxon>
    </lineage>
</organism>
<sequence>MLQTLYQAISINFFTTFFFFHIFFRYQQRITSPALRSVILGIGFGIAQYIYRQYPIHEGMSELIILGGTTFITAAVFGGGIAAFVSTFSPLFYEWMFHAGHHPVTLYDGAFNLLIASVVTVVFSLVRWKKWILWTALHVLFHIHLFLITDPELSFALLRFAVELVCGALIYYFISYMHESNESRRRLESHAITDGLTGLYNARFFQQAICKSFESTRRSGAELALLLLDIDHFKKINDSLGHPTGDLVLTEFASQLQRFFHERGGIVSRNGGEEFSVLCQGLPSGDVIRAVEDFQALVRTRLFIAEHKDGPLRLTFSGGLVFRSTEHADAKSLYEAADEALYHAKRDGRDRVCGAGFGEKAKSAHS</sequence>
<dbReference type="PANTHER" id="PTHR45138:SF9">
    <property type="entry name" value="DIGUANYLATE CYCLASE DGCM-RELATED"/>
    <property type="match status" value="1"/>
</dbReference>
<dbReference type="Gene3D" id="3.30.70.270">
    <property type="match status" value="1"/>
</dbReference>
<feature type="transmembrane region" description="Helical" evidence="1">
    <location>
        <begin position="155"/>
        <end position="174"/>
    </location>
</feature>
<feature type="transmembrane region" description="Helical" evidence="1">
    <location>
        <begin position="5"/>
        <end position="24"/>
    </location>
</feature>
<dbReference type="SMART" id="SM00267">
    <property type="entry name" value="GGDEF"/>
    <property type="match status" value="1"/>
</dbReference>
<feature type="transmembrane region" description="Helical" evidence="1">
    <location>
        <begin position="131"/>
        <end position="149"/>
    </location>
</feature>
<feature type="transmembrane region" description="Helical" evidence="1">
    <location>
        <begin position="30"/>
        <end position="51"/>
    </location>
</feature>
<evidence type="ECO:0000256" key="1">
    <source>
        <dbReference type="SAM" id="Phobius"/>
    </source>
</evidence>
<keyword evidence="1" id="KW-1133">Transmembrane helix</keyword>
<name>A0ABV6DVN5_9BACL</name>
<dbReference type="EMBL" id="JBHLWN010000125">
    <property type="protein sequence ID" value="MFC0216729.1"/>
    <property type="molecule type" value="Genomic_DNA"/>
</dbReference>
<proteinExistence type="predicted"/>
<protein>
    <submittedName>
        <fullName evidence="3">GGDEF domain-containing protein</fullName>
    </submittedName>
</protein>
<feature type="domain" description="GGDEF" evidence="2">
    <location>
        <begin position="221"/>
        <end position="357"/>
    </location>
</feature>
<dbReference type="CDD" id="cd01949">
    <property type="entry name" value="GGDEF"/>
    <property type="match status" value="1"/>
</dbReference>
<dbReference type="Proteomes" id="UP001589776">
    <property type="component" value="Unassembled WGS sequence"/>
</dbReference>
<evidence type="ECO:0000313" key="4">
    <source>
        <dbReference type="Proteomes" id="UP001589776"/>
    </source>
</evidence>
<keyword evidence="1" id="KW-0812">Transmembrane</keyword>
<feature type="transmembrane region" description="Helical" evidence="1">
    <location>
        <begin position="105"/>
        <end position="126"/>
    </location>
</feature>
<gene>
    <name evidence="3" type="ORF">ACFFK0_30485</name>
</gene>
<dbReference type="Pfam" id="PF00990">
    <property type="entry name" value="GGDEF"/>
    <property type="match status" value="1"/>
</dbReference>
<reference evidence="3 4" key="1">
    <citation type="submission" date="2024-09" db="EMBL/GenBank/DDBJ databases">
        <authorList>
            <person name="Sun Q."/>
            <person name="Mori K."/>
        </authorList>
    </citation>
    <scope>NUCLEOTIDE SEQUENCE [LARGE SCALE GENOMIC DNA]</scope>
    <source>
        <strain evidence="3 4">CCM 7759</strain>
    </source>
</reference>
<comment type="caution">
    <text evidence="3">The sequence shown here is derived from an EMBL/GenBank/DDBJ whole genome shotgun (WGS) entry which is preliminary data.</text>
</comment>
<feature type="transmembrane region" description="Helical" evidence="1">
    <location>
        <begin position="63"/>
        <end position="85"/>
    </location>
</feature>
<dbReference type="InterPro" id="IPR000160">
    <property type="entry name" value="GGDEF_dom"/>
</dbReference>
<evidence type="ECO:0000313" key="3">
    <source>
        <dbReference type="EMBL" id="MFC0216729.1"/>
    </source>
</evidence>
<keyword evidence="4" id="KW-1185">Reference proteome</keyword>
<dbReference type="NCBIfam" id="TIGR00254">
    <property type="entry name" value="GGDEF"/>
    <property type="match status" value="1"/>
</dbReference>
<accession>A0ABV6DVN5</accession>
<dbReference type="SUPFAM" id="SSF55073">
    <property type="entry name" value="Nucleotide cyclase"/>
    <property type="match status" value="1"/>
</dbReference>
<dbReference type="InterPro" id="IPR043128">
    <property type="entry name" value="Rev_trsase/Diguanyl_cyclase"/>
</dbReference>
<dbReference type="RefSeq" id="WP_377475204.1">
    <property type="nucleotide sequence ID" value="NZ_JBHLWN010000125.1"/>
</dbReference>
<dbReference type="InterPro" id="IPR029787">
    <property type="entry name" value="Nucleotide_cyclase"/>
</dbReference>
<dbReference type="PROSITE" id="PS50887">
    <property type="entry name" value="GGDEF"/>
    <property type="match status" value="1"/>
</dbReference>
<dbReference type="PANTHER" id="PTHR45138">
    <property type="entry name" value="REGULATORY COMPONENTS OF SENSORY TRANSDUCTION SYSTEM"/>
    <property type="match status" value="1"/>
</dbReference>